<dbReference type="AlphaFoldDB" id="A0A1A8VQ34"/>
<reference evidence="3" key="1">
    <citation type="submission" date="2016-05" db="EMBL/GenBank/DDBJ databases">
        <authorList>
            <person name="Naeem Raeece"/>
        </authorList>
    </citation>
    <scope>NUCLEOTIDE SEQUENCE [LARGE SCALE GENOMIC DNA]</scope>
</reference>
<dbReference type="Proteomes" id="UP000078560">
    <property type="component" value="Unassembled WGS sequence"/>
</dbReference>
<protein>
    <submittedName>
        <fullName evidence="2">Uncharacterized protein</fullName>
    </submittedName>
</protein>
<feature type="chain" id="PRO_5008380657" evidence="1">
    <location>
        <begin position="31"/>
        <end position="80"/>
    </location>
</feature>
<evidence type="ECO:0000313" key="3">
    <source>
        <dbReference type="Proteomes" id="UP000078560"/>
    </source>
</evidence>
<evidence type="ECO:0000313" key="2">
    <source>
        <dbReference type="EMBL" id="SBS81435.1"/>
    </source>
</evidence>
<keyword evidence="1" id="KW-0732">Signal</keyword>
<gene>
    <name evidence="2" type="ORF">POVCU2_0010310</name>
</gene>
<accession>A0A1A8VQ34</accession>
<evidence type="ECO:0000256" key="1">
    <source>
        <dbReference type="SAM" id="SignalP"/>
    </source>
</evidence>
<name>A0A1A8VQ34_PLAOA</name>
<proteinExistence type="predicted"/>
<sequence length="80" mass="9497">MPGSLKYVDVTTLLLVLAIFISSNKRYVESYTFTKYGKVAFKPRTEKKAKRKKLRDLEKFSFSLKSEEEFDDHKYFTDDE</sequence>
<organism evidence="2 3">
    <name type="scientific">Plasmodium ovale curtisi</name>
    <dbReference type="NCBI Taxonomy" id="864141"/>
    <lineage>
        <taxon>Eukaryota</taxon>
        <taxon>Sar</taxon>
        <taxon>Alveolata</taxon>
        <taxon>Apicomplexa</taxon>
        <taxon>Aconoidasida</taxon>
        <taxon>Haemosporida</taxon>
        <taxon>Plasmodiidae</taxon>
        <taxon>Plasmodium</taxon>
        <taxon>Plasmodium (Plasmodium)</taxon>
    </lineage>
</organism>
<feature type="signal peptide" evidence="1">
    <location>
        <begin position="1"/>
        <end position="30"/>
    </location>
</feature>
<dbReference type="EMBL" id="FLQU01000157">
    <property type="protein sequence ID" value="SBS81435.1"/>
    <property type="molecule type" value="Genomic_DNA"/>
</dbReference>